<evidence type="ECO:0000313" key="1">
    <source>
        <dbReference type="EnsemblMetazoa" id="XP_038055192.1"/>
    </source>
</evidence>
<proteinExistence type="predicted"/>
<dbReference type="PANTHER" id="PTHR47331:SF5">
    <property type="entry name" value="RIBONUCLEASE H"/>
    <property type="match status" value="1"/>
</dbReference>
<sequence>MEKGACFSCLTRGHRVSECRKKKRCSVQNCTRVHHPTLHDDSIASNDVVTTTTVNNHTVASSKRNEACLLQLMKIKVGPTHMNVLWDGCATSSLVTNTAAKAAGLRGTPARVSITKVGGVTEEIDSFRYAVPLVDGQGYTVNIFAYGIDRITADIENIDVHRVPSLFDDVSDTEIERPRGQVDLLIGFEYAGYHPTRLKAVDHLLVLENRFGKCLGGTHPAITEKTRRVIASAAMIHHVSACSLEEFIRLEGMGVDCNPRCCSCRCGKCPIGSKDFTLKEERELALIEQNLTFHGSHWEAKYPWIKDPANLPDNRHVAVATLKALEKRLNHDPTKAATYDAQIKDMLNRGVAREMSRDEMASYEGPVHYISHHEVLKPESKSTPVRIVFNSSANYKGHILNDYWAKGPDVMNSLLGVLLRFRENEVALVGDIRKMYHSIFTTMKDQHCHRFLWRDLQMNLELKTYCMRVVNMGDRPSATIATVALKKTAELGKGEYPEAAETIERNVYVDDILESVGTPDKARARATEIDRLIKPGNFAVKKWVFSGEDSDTADQEWPSAESSEKVLGVSWNPKKDVFHFITKINFTPKKNRKRQGPDLKNDQIPAEIPAALTKRMCLSQVNGIYDPLGLVAPFTIKAKMLLRKMWGLKLDWDEAMPNEMRMEWLTFFKELRDITTISFCRCIKPDNAEPTVKPILVVFSDASEQAFGTVAYVRWLLKDGCFACNLVASKTRIAPIEIASIVRLELSEAVLNKRLACFIKKETRLEFEKEFHIVDSEIVRAMIQKQSYGFKTFAATRIGEIQEATEPQEED</sequence>
<dbReference type="Pfam" id="PF05380">
    <property type="entry name" value="Peptidase_A17"/>
    <property type="match status" value="1"/>
</dbReference>
<dbReference type="GeneID" id="119727399"/>
<dbReference type="CDD" id="cd01644">
    <property type="entry name" value="RT_pepA17"/>
    <property type="match status" value="1"/>
</dbReference>
<dbReference type="InterPro" id="IPR043502">
    <property type="entry name" value="DNA/RNA_pol_sf"/>
</dbReference>
<accession>A0A913ZUD9</accession>
<dbReference type="AlphaFoldDB" id="A0A913ZUD9"/>
<dbReference type="PANTHER" id="PTHR47331">
    <property type="entry name" value="PHD-TYPE DOMAIN-CONTAINING PROTEIN"/>
    <property type="match status" value="1"/>
</dbReference>
<dbReference type="RefSeq" id="XP_038055192.1">
    <property type="nucleotide sequence ID" value="XM_038199264.1"/>
</dbReference>
<dbReference type="InterPro" id="IPR008042">
    <property type="entry name" value="Retrotrans_Pao"/>
</dbReference>
<dbReference type="OrthoDB" id="5985631at2759"/>
<dbReference type="Proteomes" id="UP000887568">
    <property type="component" value="Unplaced"/>
</dbReference>
<protein>
    <submittedName>
        <fullName evidence="1">Uncharacterized protein</fullName>
    </submittedName>
</protein>
<dbReference type="EnsemblMetazoa" id="XM_038199264.1">
    <property type="protein sequence ID" value="XP_038055192.1"/>
    <property type="gene ID" value="LOC119727399"/>
</dbReference>
<keyword evidence="2" id="KW-1185">Reference proteome</keyword>
<dbReference type="SUPFAM" id="SSF56672">
    <property type="entry name" value="DNA/RNA polymerases"/>
    <property type="match status" value="1"/>
</dbReference>
<evidence type="ECO:0000313" key="2">
    <source>
        <dbReference type="Proteomes" id="UP000887568"/>
    </source>
</evidence>
<name>A0A913ZUD9_PATMI</name>
<reference evidence="1" key="1">
    <citation type="submission" date="2022-11" db="UniProtKB">
        <authorList>
            <consortium name="EnsemblMetazoa"/>
        </authorList>
    </citation>
    <scope>IDENTIFICATION</scope>
</reference>
<organism evidence="1 2">
    <name type="scientific">Patiria miniata</name>
    <name type="common">Bat star</name>
    <name type="synonym">Asterina miniata</name>
    <dbReference type="NCBI Taxonomy" id="46514"/>
    <lineage>
        <taxon>Eukaryota</taxon>
        <taxon>Metazoa</taxon>
        <taxon>Echinodermata</taxon>
        <taxon>Eleutherozoa</taxon>
        <taxon>Asterozoa</taxon>
        <taxon>Asteroidea</taxon>
        <taxon>Valvatacea</taxon>
        <taxon>Valvatida</taxon>
        <taxon>Asterinidae</taxon>
        <taxon>Patiria</taxon>
    </lineage>
</organism>